<evidence type="ECO:0000313" key="3">
    <source>
        <dbReference type="Proteomes" id="UP000316612"/>
    </source>
</evidence>
<gene>
    <name evidence="2" type="ORF">AUR04nite_27180</name>
</gene>
<evidence type="ECO:0008006" key="4">
    <source>
        <dbReference type="Google" id="ProtNLM"/>
    </source>
</evidence>
<feature type="signal peptide" evidence="1">
    <location>
        <begin position="1"/>
        <end position="28"/>
    </location>
</feature>
<proteinExistence type="predicted"/>
<feature type="chain" id="PRO_5038557855" description="Lipoprotein" evidence="1">
    <location>
        <begin position="29"/>
        <end position="139"/>
    </location>
</feature>
<dbReference type="RefSeq" id="WP_141366019.1">
    <property type="nucleotide sequence ID" value="NZ_BAAAJL010000010.1"/>
</dbReference>
<dbReference type="AlphaFoldDB" id="A0A4Y4DQH0"/>
<dbReference type="EMBL" id="BJNY01000016">
    <property type="protein sequence ID" value="GED07186.1"/>
    <property type="molecule type" value="Genomic_DNA"/>
</dbReference>
<organism evidence="2 3">
    <name type="scientific">Glutamicibacter uratoxydans</name>
    <name type="common">Arthrobacter uratoxydans</name>
    <dbReference type="NCBI Taxonomy" id="43667"/>
    <lineage>
        <taxon>Bacteria</taxon>
        <taxon>Bacillati</taxon>
        <taxon>Actinomycetota</taxon>
        <taxon>Actinomycetes</taxon>
        <taxon>Micrococcales</taxon>
        <taxon>Micrococcaceae</taxon>
        <taxon>Glutamicibacter</taxon>
    </lineage>
</organism>
<keyword evidence="3" id="KW-1185">Reference proteome</keyword>
<comment type="caution">
    <text evidence="2">The sequence shown here is derived from an EMBL/GenBank/DDBJ whole genome shotgun (WGS) entry which is preliminary data.</text>
</comment>
<evidence type="ECO:0000313" key="2">
    <source>
        <dbReference type="EMBL" id="GED07186.1"/>
    </source>
</evidence>
<accession>A0A4Y4DQH0</accession>
<dbReference type="PROSITE" id="PS51257">
    <property type="entry name" value="PROKAR_LIPOPROTEIN"/>
    <property type="match status" value="1"/>
</dbReference>
<dbReference type="Proteomes" id="UP000316612">
    <property type="component" value="Unassembled WGS sequence"/>
</dbReference>
<protein>
    <recommendedName>
        <fullName evidence="4">Lipoprotein</fullName>
    </recommendedName>
</protein>
<evidence type="ECO:0000256" key="1">
    <source>
        <dbReference type="SAM" id="SignalP"/>
    </source>
</evidence>
<sequence length="139" mass="14619">MKKMRIVSLVAAPLIGLTLLTGCGSSNTALSDDAACKELRSSLESVGANMSADFDPTKDLAKLKEAAPKIQDIADRTESDFKTQLGTVANGFKAVGDFIGDDGQLDMAKIMASNDAQKTFTDMGPAINKVSEVCGDTLR</sequence>
<name>A0A4Y4DQH0_GLUUR</name>
<reference evidence="2 3" key="1">
    <citation type="submission" date="2019-06" db="EMBL/GenBank/DDBJ databases">
        <title>Whole genome shotgun sequence of Glutamicibacter uratoxydans NBRC 15515.</title>
        <authorList>
            <person name="Hosoyama A."/>
            <person name="Uohara A."/>
            <person name="Ohji S."/>
            <person name="Ichikawa N."/>
        </authorList>
    </citation>
    <scope>NUCLEOTIDE SEQUENCE [LARGE SCALE GENOMIC DNA]</scope>
    <source>
        <strain evidence="2 3">NBRC 15515</strain>
    </source>
</reference>
<keyword evidence="1" id="KW-0732">Signal</keyword>